<dbReference type="STRING" id="1245528.M3HQT1"/>
<dbReference type="GO" id="GO:0006813">
    <property type="term" value="P:potassium ion transport"/>
    <property type="evidence" value="ECO:0007669"/>
    <property type="project" value="TreeGrafter"/>
</dbReference>
<sequence>MISTVFKRLQSTKSSHIGPLTIPRNSSFLISIPITTSKSFVFYNQEQPRSSPKQQENVSFIIKFENKVVNLASKGWSKLTNSKSKVNIKIVEFIKALLSTIPYEENYLRSFPSKSTIDLGPIPLFHPQFQKPETILNQLHLIEDKKKHYTQRAIGCAIGIPISLPFALVPVVPNIPGFYLGYRLYCNIKALIGIQHLEDLLKTKNIVFESVTKMDELYADNPVPEKESIIINEKIIDQLTRDLGLENLREDLLKALKQETKKLNRQKD</sequence>
<feature type="non-terminal residue" evidence="1">
    <location>
        <position position="1"/>
    </location>
</feature>
<dbReference type="InterPro" id="IPR018786">
    <property type="entry name" value="Mit_KHE1"/>
</dbReference>
<dbReference type="Proteomes" id="UP000011777">
    <property type="component" value="Unassembled WGS sequence"/>
</dbReference>
<dbReference type="EMBL" id="AOGT01000464">
    <property type="protein sequence ID" value="EMG49857.1"/>
    <property type="molecule type" value="Genomic_DNA"/>
</dbReference>
<dbReference type="OrthoDB" id="5562676at2759"/>
<evidence type="ECO:0000313" key="1">
    <source>
        <dbReference type="EMBL" id="EMG49857.1"/>
    </source>
</evidence>
<dbReference type="HOGENOM" id="CLU_043838_0_1_1"/>
<reference evidence="1 2" key="1">
    <citation type="submission" date="2013-02" db="EMBL/GenBank/DDBJ databases">
        <title>Genome sequence of Candida maltosa Xu316, a potential industrial strain for xylitol and ethanol production.</title>
        <authorList>
            <person name="Yu J."/>
            <person name="Wang Q."/>
            <person name="Geng X."/>
            <person name="Bao W."/>
            <person name="He P."/>
            <person name="Cai J."/>
        </authorList>
    </citation>
    <scope>NUCLEOTIDE SEQUENCE [LARGE SCALE GENOMIC DNA]</scope>
    <source>
        <strain evidence="2">Xu316</strain>
    </source>
</reference>
<dbReference type="GO" id="GO:0005743">
    <property type="term" value="C:mitochondrial inner membrane"/>
    <property type="evidence" value="ECO:0007669"/>
    <property type="project" value="TreeGrafter"/>
</dbReference>
<dbReference type="GO" id="GO:1902600">
    <property type="term" value="P:proton transmembrane transport"/>
    <property type="evidence" value="ECO:0007669"/>
    <property type="project" value="TreeGrafter"/>
</dbReference>
<dbReference type="PANTHER" id="PTHR28062">
    <property type="entry name" value="K+-H+ EXCHANGE-LIKE PROTEIN"/>
    <property type="match status" value="1"/>
</dbReference>
<dbReference type="Pfam" id="PF10173">
    <property type="entry name" value="Mit_KHE1"/>
    <property type="match status" value="1"/>
</dbReference>
<organism evidence="1 2">
    <name type="scientific">Candida maltosa (strain Xu316)</name>
    <name type="common">Yeast</name>
    <dbReference type="NCBI Taxonomy" id="1245528"/>
    <lineage>
        <taxon>Eukaryota</taxon>
        <taxon>Fungi</taxon>
        <taxon>Dikarya</taxon>
        <taxon>Ascomycota</taxon>
        <taxon>Saccharomycotina</taxon>
        <taxon>Pichiomycetes</taxon>
        <taxon>Debaryomycetaceae</taxon>
        <taxon>Candida/Lodderomyces clade</taxon>
        <taxon>Candida</taxon>
    </lineage>
</organism>
<dbReference type="eggNOG" id="KOG4539">
    <property type="taxonomic scope" value="Eukaryota"/>
</dbReference>
<accession>M3HQT1</accession>
<protein>
    <submittedName>
        <fullName evidence="1">Uncharacterized protein</fullName>
    </submittedName>
</protein>
<dbReference type="PANTHER" id="PTHR28062:SF1">
    <property type="entry name" value="TRANSMEMBRANE PROTEIN"/>
    <property type="match status" value="1"/>
</dbReference>
<evidence type="ECO:0000313" key="2">
    <source>
        <dbReference type="Proteomes" id="UP000011777"/>
    </source>
</evidence>
<gene>
    <name evidence="1" type="ORF">G210_5301</name>
</gene>
<name>M3HQT1_CANMX</name>
<dbReference type="AlphaFoldDB" id="M3HQT1"/>
<keyword evidence="2" id="KW-1185">Reference proteome</keyword>
<dbReference type="OMA" id="PGFYLTY"/>
<comment type="caution">
    <text evidence="1">The sequence shown here is derived from an EMBL/GenBank/DDBJ whole genome shotgun (WGS) entry which is preliminary data.</text>
</comment>
<proteinExistence type="predicted"/>